<dbReference type="VEuPathDB" id="VectorBase:CPIJ011666"/>
<protein>
    <recommendedName>
        <fullName evidence="4">DUF4219 domain-containing protein</fullName>
    </recommendedName>
</protein>
<reference evidence="2" key="2">
    <citation type="submission" date="2020-05" db="UniProtKB">
        <authorList>
            <consortium name="EnsemblMetazoa"/>
        </authorList>
    </citation>
    <scope>IDENTIFICATION</scope>
    <source>
        <strain evidence="2">JHB</strain>
    </source>
</reference>
<dbReference type="Proteomes" id="UP000002320">
    <property type="component" value="Unassembled WGS sequence"/>
</dbReference>
<sequence length="55" mass="6596">MGDEKHLKIKPFDGTGFNTWRYRMLSYMEELELEHCIVQEAEEEAFWNIPEMDSA</sequence>
<accession>B0WWB2</accession>
<evidence type="ECO:0008006" key="4">
    <source>
        <dbReference type="Google" id="ProtNLM"/>
    </source>
</evidence>
<dbReference type="HOGENOM" id="CLU_3034425_0_0_1"/>
<reference evidence="1" key="1">
    <citation type="submission" date="2007-03" db="EMBL/GenBank/DDBJ databases">
        <title>Annotation of Culex pipiens quinquefasciatus.</title>
        <authorList>
            <consortium name="The Broad Institute Genome Sequencing Platform"/>
            <person name="Atkinson P.W."/>
            <person name="Hemingway J."/>
            <person name="Christensen B.M."/>
            <person name="Higgs S."/>
            <person name="Kodira C."/>
            <person name="Hannick L."/>
            <person name="Megy K."/>
            <person name="O'Leary S."/>
            <person name="Pearson M."/>
            <person name="Haas B.J."/>
            <person name="Mauceli E."/>
            <person name="Wortman J.R."/>
            <person name="Lee N.H."/>
            <person name="Guigo R."/>
            <person name="Stanke M."/>
            <person name="Alvarado L."/>
            <person name="Amedeo P."/>
            <person name="Antoine C.H."/>
            <person name="Arensburger P."/>
            <person name="Bidwell S.L."/>
            <person name="Crawford M."/>
            <person name="Camaro F."/>
            <person name="Devon K."/>
            <person name="Engels R."/>
            <person name="Hammond M."/>
            <person name="Howarth C."/>
            <person name="Koehrsen M."/>
            <person name="Lawson D."/>
            <person name="Montgomery P."/>
            <person name="Nene V."/>
            <person name="Nusbaum C."/>
            <person name="Puiu D."/>
            <person name="Romero-Severson J."/>
            <person name="Severson D.W."/>
            <person name="Shumway M."/>
            <person name="Sisk P."/>
            <person name="Stolte C."/>
            <person name="Zeng Q."/>
            <person name="Eisenstadt E."/>
            <person name="Fraser-Liggett C."/>
            <person name="Strausberg R."/>
            <person name="Galagan J."/>
            <person name="Birren B."/>
            <person name="Collins F.H."/>
        </authorList>
    </citation>
    <scope>NUCLEOTIDE SEQUENCE [LARGE SCALE GENOMIC DNA]</scope>
    <source>
        <strain evidence="1">JHB</strain>
    </source>
</reference>
<gene>
    <name evidence="2" type="primary">6044129</name>
    <name evidence="1" type="ORF">CpipJ_CPIJ011666</name>
</gene>
<organism>
    <name type="scientific">Culex quinquefasciatus</name>
    <name type="common">Southern house mosquito</name>
    <name type="synonym">Culex pungens</name>
    <dbReference type="NCBI Taxonomy" id="7176"/>
    <lineage>
        <taxon>Eukaryota</taxon>
        <taxon>Metazoa</taxon>
        <taxon>Ecdysozoa</taxon>
        <taxon>Arthropoda</taxon>
        <taxon>Hexapoda</taxon>
        <taxon>Insecta</taxon>
        <taxon>Pterygota</taxon>
        <taxon>Neoptera</taxon>
        <taxon>Endopterygota</taxon>
        <taxon>Diptera</taxon>
        <taxon>Nematocera</taxon>
        <taxon>Culicoidea</taxon>
        <taxon>Culicidae</taxon>
        <taxon>Culicinae</taxon>
        <taxon>Culicini</taxon>
        <taxon>Culex</taxon>
        <taxon>Culex</taxon>
    </lineage>
</organism>
<dbReference type="InParanoid" id="B0WWB2"/>
<evidence type="ECO:0000313" key="1">
    <source>
        <dbReference type="EMBL" id="EDS36004.1"/>
    </source>
</evidence>
<dbReference type="AlphaFoldDB" id="B0WWB2"/>
<name>B0WWB2_CULQU</name>
<dbReference type="EMBL" id="DS232142">
    <property type="protein sequence ID" value="EDS36004.1"/>
    <property type="molecule type" value="Genomic_DNA"/>
</dbReference>
<evidence type="ECO:0000313" key="3">
    <source>
        <dbReference type="Proteomes" id="UP000002320"/>
    </source>
</evidence>
<keyword evidence="3" id="KW-1185">Reference proteome</keyword>
<evidence type="ECO:0000313" key="2">
    <source>
        <dbReference type="EnsemblMetazoa" id="CPIJ011666-PA"/>
    </source>
</evidence>
<dbReference type="EnsemblMetazoa" id="CPIJ011666-RA">
    <property type="protein sequence ID" value="CPIJ011666-PA"/>
    <property type="gene ID" value="CPIJ011666"/>
</dbReference>
<proteinExistence type="predicted"/>
<dbReference type="KEGG" id="cqu:CpipJ_CPIJ011666"/>